<dbReference type="Gene3D" id="2.130.10.10">
    <property type="entry name" value="YVTN repeat-like/Quinoprotein amine dehydrogenase"/>
    <property type="match status" value="2"/>
</dbReference>
<evidence type="ECO:0000313" key="7">
    <source>
        <dbReference type="Proteomes" id="UP000095039"/>
    </source>
</evidence>
<evidence type="ECO:0000256" key="2">
    <source>
        <dbReference type="ARBA" id="ARBA00023125"/>
    </source>
</evidence>
<dbReference type="Proteomes" id="UP000095039">
    <property type="component" value="Unassembled WGS sequence"/>
</dbReference>
<dbReference type="Gene3D" id="2.60.40.10">
    <property type="entry name" value="Immunoglobulins"/>
    <property type="match status" value="1"/>
</dbReference>
<dbReference type="PRINTS" id="PR00032">
    <property type="entry name" value="HTHARAC"/>
</dbReference>
<dbReference type="InterPro" id="IPR009057">
    <property type="entry name" value="Homeodomain-like_sf"/>
</dbReference>
<evidence type="ECO:0000259" key="5">
    <source>
        <dbReference type="PROSITE" id="PS01124"/>
    </source>
</evidence>
<keyword evidence="2" id="KW-0238">DNA-binding</keyword>
<dbReference type="PROSITE" id="PS00041">
    <property type="entry name" value="HTH_ARAC_FAMILY_1"/>
    <property type="match status" value="1"/>
</dbReference>
<keyword evidence="3" id="KW-0804">Transcription</keyword>
<organism evidence="6 7">
    <name type="scientific">Enterovibrio norvegicus FF-454</name>
    <dbReference type="NCBI Taxonomy" id="1185651"/>
    <lineage>
        <taxon>Bacteria</taxon>
        <taxon>Pseudomonadati</taxon>
        <taxon>Pseudomonadota</taxon>
        <taxon>Gammaproteobacteria</taxon>
        <taxon>Vibrionales</taxon>
        <taxon>Vibrionaceae</taxon>
        <taxon>Enterovibrio</taxon>
    </lineage>
</organism>
<dbReference type="InterPro" id="IPR013783">
    <property type="entry name" value="Ig-like_fold"/>
</dbReference>
<dbReference type="SUPFAM" id="SSF63829">
    <property type="entry name" value="Calcium-dependent phosphotriesterase"/>
    <property type="match status" value="2"/>
</dbReference>
<dbReference type="EMBL" id="AJWN02000090">
    <property type="protein sequence ID" value="OEE58865.1"/>
    <property type="molecule type" value="Genomic_DNA"/>
</dbReference>
<dbReference type="InterPro" id="IPR018060">
    <property type="entry name" value="HTH_AraC"/>
</dbReference>
<reference evidence="6 7" key="1">
    <citation type="journal article" date="2012" name="Science">
        <title>Ecological populations of bacteria act as socially cohesive units of antibiotic production and resistance.</title>
        <authorList>
            <person name="Cordero O.X."/>
            <person name="Wildschutte H."/>
            <person name="Kirkup B."/>
            <person name="Proehl S."/>
            <person name="Ngo L."/>
            <person name="Hussain F."/>
            <person name="Le Roux F."/>
            <person name="Mincer T."/>
            <person name="Polz M.F."/>
        </authorList>
    </citation>
    <scope>NUCLEOTIDE SEQUENCE [LARGE SCALE GENOMIC DNA]</scope>
    <source>
        <strain evidence="6 7">FF-454</strain>
    </source>
</reference>
<proteinExistence type="predicted"/>
<name>A0A1E5C026_9GAMM</name>
<keyword evidence="4" id="KW-1133">Transmembrane helix</keyword>
<dbReference type="Gene3D" id="1.10.10.60">
    <property type="entry name" value="Homeodomain-like"/>
    <property type="match status" value="1"/>
</dbReference>
<feature type="domain" description="HTH araC/xylS-type" evidence="5">
    <location>
        <begin position="825"/>
        <end position="923"/>
    </location>
</feature>
<accession>A0A1E5C026</accession>
<evidence type="ECO:0000313" key="6">
    <source>
        <dbReference type="EMBL" id="OEE58865.1"/>
    </source>
</evidence>
<dbReference type="SMART" id="SM00342">
    <property type="entry name" value="HTH_ARAC"/>
    <property type="match status" value="1"/>
</dbReference>
<feature type="transmembrane region" description="Helical" evidence="4">
    <location>
        <begin position="12"/>
        <end position="38"/>
    </location>
</feature>
<dbReference type="GO" id="GO:0003700">
    <property type="term" value="F:DNA-binding transcription factor activity"/>
    <property type="evidence" value="ECO:0007669"/>
    <property type="project" value="InterPro"/>
</dbReference>
<evidence type="ECO:0000256" key="1">
    <source>
        <dbReference type="ARBA" id="ARBA00023015"/>
    </source>
</evidence>
<dbReference type="PANTHER" id="PTHR43280">
    <property type="entry name" value="ARAC-FAMILY TRANSCRIPTIONAL REGULATOR"/>
    <property type="match status" value="1"/>
</dbReference>
<keyword evidence="1" id="KW-0805">Transcription regulation</keyword>
<sequence length="929" mass="103393">MFSQYQRFLTKSLIISIVLVMLAIAPIRAVASAVFYAFPLTGAAQSNNVVDVEYTQNHGVWLLDSHGNVSFYDGVHYHSLSQFVPLPSSPISRISAFDDSLWFIANSALFRYDIESNALEIIPLGESESVTDIASDPRYLWVSTSSNLFRIPFATSSAENLGHMPLARLFESQNKVIGLSESALIDIHTGKKVFALADNVSVKSAYESEGALWLGSQQGLFHVVDGTISSHFLKDISVNVVEETSEGLWVGTDSGLYLGTSRSNNAIQFEHIDGEIDDEYSLSGEQIFDIETGRSGDIWLSTENALNYRSPAAQSVHRFPLHVMMPDWGDASISSMVTLGDKYYLSARNKLVALDKDLKPTKSTKLNLVIESMSALDERLWIASASGLSALDPDTLQPLESMSPPRLDNVSIDHVIADTHSLWLVSGKQVFRYWPESKTLIDFGSDWSDTPNTQLNAVLDLDKQGTWLGTSEGLLFYFDGQFQTKLTREKIGIIKSISIDGSDNLWMLTERGVFRYRMDGTVAPQLIFNSDIEARAKCFVLSEHAAFIVTTKGINRIDLASYQQHYIQGGNQTTSAASLRHLCQIENKAMLIAGDYGVFSLSFEMLEALFEAPLRTSTIGSISVNGRPWRLGGTNLDNISLPSKASLMIDIGKMPFGKHESIEYRLDGVSDDNWHTTKDQQLLFSALESGRYTLMIKEPIQGGQSSERTLITLNVAAPWYERLGYVLILIMGMGMLAIWYFRRKTAIVKAHNVQLRHTVHQKVIEIDRRQMLAKGSDGQGDDTAGDIVKAPYMPSNDVTLDTSLTGEIFSEEARQTAEESKQWKERALSEIAIHFHNPDYSPTVLAKALFISERSLQRRFKTELGYTFKEALISARLANAKRMLSQGDKITNVAVACGFNEPSYFTKSFKAKYGCTPSQFRELCESEEG</sequence>
<dbReference type="AlphaFoldDB" id="A0A1E5C026"/>
<keyword evidence="4" id="KW-0472">Membrane</keyword>
<comment type="caution">
    <text evidence="6">The sequence shown here is derived from an EMBL/GenBank/DDBJ whole genome shotgun (WGS) entry which is preliminary data.</text>
</comment>
<dbReference type="PROSITE" id="PS01124">
    <property type="entry name" value="HTH_ARAC_FAMILY_2"/>
    <property type="match status" value="1"/>
</dbReference>
<dbReference type="PANTHER" id="PTHR43280:SF28">
    <property type="entry name" value="HTH-TYPE TRANSCRIPTIONAL ACTIVATOR RHAS"/>
    <property type="match status" value="1"/>
</dbReference>
<dbReference type="InterPro" id="IPR015943">
    <property type="entry name" value="WD40/YVTN_repeat-like_dom_sf"/>
</dbReference>
<protein>
    <recommendedName>
        <fullName evidence="5">HTH araC/xylS-type domain-containing protein</fullName>
    </recommendedName>
</protein>
<evidence type="ECO:0000256" key="3">
    <source>
        <dbReference type="ARBA" id="ARBA00023163"/>
    </source>
</evidence>
<dbReference type="InterPro" id="IPR020449">
    <property type="entry name" value="Tscrpt_reg_AraC-type_HTH"/>
</dbReference>
<dbReference type="InterPro" id="IPR018062">
    <property type="entry name" value="HTH_AraC-typ_CS"/>
</dbReference>
<dbReference type="SUPFAM" id="SSF46689">
    <property type="entry name" value="Homeodomain-like"/>
    <property type="match status" value="1"/>
</dbReference>
<gene>
    <name evidence="6" type="ORF">A1OK_02340</name>
</gene>
<keyword evidence="4" id="KW-0812">Transmembrane</keyword>
<dbReference type="Pfam" id="PF12833">
    <property type="entry name" value="HTH_18"/>
    <property type="match status" value="1"/>
</dbReference>
<dbReference type="GO" id="GO:0043565">
    <property type="term" value="F:sequence-specific DNA binding"/>
    <property type="evidence" value="ECO:0007669"/>
    <property type="project" value="InterPro"/>
</dbReference>
<feature type="transmembrane region" description="Helical" evidence="4">
    <location>
        <begin position="723"/>
        <end position="741"/>
    </location>
</feature>
<evidence type="ECO:0000256" key="4">
    <source>
        <dbReference type="SAM" id="Phobius"/>
    </source>
</evidence>
<keyword evidence="7" id="KW-1185">Reference proteome</keyword>